<protein>
    <recommendedName>
        <fullName evidence="8">Nephrocystin 3-like N-terminal domain-containing protein</fullName>
    </recommendedName>
</protein>
<comment type="caution">
    <text evidence="9">The sequence shown here is derived from an EMBL/GenBank/DDBJ whole genome shotgun (WGS) entry which is preliminary data.</text>
</comment>
<evidence type="ECO:0000256" key="6">
    <source>
        <dbReference type="ARBA" id="ARBA00023128"/>
    </source>
</evidence>
<evidence type="ECO:0000256" key="7">
    <source>
        <dbReference type="ARBA" id="ARBA00023136"/>
    </source>
</evidence>
<proteinExistence type="predicted"/>
<dbReference type="Pfam" id="PF24883">
    <property type="entry name" value="NPHP3_N"/>
    <property type="match status" value="1"/>
</dbReference>
<dbReference type="OrthoDB" id="427518at2759"/>
<dbReference type="Proteomes" id="UP000799444">
    <property type="component" value="Unassembled WGS sequence"/>
</dbReference>
<keyword evidence="10" id="KW-1185">Reference proteome</keyword>
<gene>
    <name evidence="9" type="ORF">EJ04DRAFT_520028</name>
</gene>
<evidence type="ECO:0000313" key="10">
    <source>
        <dbReference type="Proteomes" id="UP000799444"/>
    </source>
</evidence>
<dbReference type="GO" id="GO:0016020">
    <property type="term" value="C:membrane"/>
    <property type="evidence" value="ECO:0007669"/>
    <property type="project" value="UniProtKB-SubCell"/>
</dbReference>
<comment type="subcellular location">
    <subcellularLocation>
        <location evidence="2">Endoplasmic reticulum</location>
    </subcellularLocation>
    <subcellularLocation>
        <location evidence="3">Membrane</location>
    </subcellularLocation>
    <subcellularLocation>
        <location evidence="1">Mitochondrion</location>
    </subcellularLocation>
</comment>
<feature type="domain" description="Nephrocystin 3-like N-terminal" evidence="8">
    <location>
        <begin position="351"/>
        <end position="476"/>
    </location>
</feature>
<evidence type="ECO:0000256" key="1">
    <source>
        <dbReference type="ARBA" id="ARBA00004173"/>
    </source>
</evidence>
<evidence type="ECO:0000313" key="9">
    <source>
        <dbReference type="EMBL" id="KAF2738673.1"/>
    </source>
</evidence>
<accession>A0A9P4V6U2</accession>
<dbReference type="PANTHER" id="PTHR48182">
    <property type="entry name" value="PROTEIN SERAC1"/>
    <property type="match status" value="1"/>
</dbReference>
<evidence type="ECO:0000256" key="4">
    <source>
        <dbReference type="ARBA" id="ARBA00022737"/>
    </source>
</evidence>
<evidence type="ECO:0000256" key="3">
    <source>
        <dbReference type="ARBA" id="ARBA00004370"/>
    </source>
</evidence>
<reference evidence="9" key="1">
    <citation type="journal article" date="2020" name="Stud. Mycol.">
        <title>101 Dothideomycetes genomes: a test case for predicting lifestyles and emergence of pathogens.</title>
        <authorList>
            <person name="Haridas S."/>
            <person name="Albert R."/>
            <person name="Binder M."/>
            <person name="Bloem J."/>
            <person name="Labutti K."/>
            <person name="Salamov A."/>
            <person name="Andreopoulos B."/>
            <person name="Baker S."/>
            <person name="Barry K."/>
            <person name="Bills G."/>
            <person name="Bluhm B."/>
            <person name="Cannon C."/>
            <person name="Castanera R."/>
            <person name="Culley D."/>
            <person name="Daum C."/>
            <person name="Ezra D."/>
            <person name="Gonzalez J."/>
            <person name="Henrissat B."/>
            <person name="Kuo A."/>
            <person name="Liang C."/>
            <person name="Lipzen A."/>
            <person name="Lutzoni F."/>
            <person name="Magnuson J."/>
            <person name="Mondo S."/>
            <person name="Nolan M."/>
            <person name="Ohm R."/>
            <person name="Pangilinan J."/>
            <person name="Park H.-J."/>
            <person name="Ramirez L."/>
            <person name="Alfaro M."/>
            <person name="Sun H."/>
            <person name="Tritt A."/>
            <person name="Yoshinaga Y."/>
            <person name="Zwiers L.-H."/>
            <person name="Turgeon B."/>
            <person name="Goodwin S."/>
            <person name="Spatafora J."/>
            <person name="Crous P."/>
            <person name="Grigoriev I."/>
        </authorList>
    </citation>
    <scope>NUCLEOTIDE SEQUENCE</scope>
    <source>
        <strain evidence="9">CBS 125425</strain>
    </source>
</reference>
<dbReference type="GO" id="GO:0005783">
    <property type="term" value="C:endoplasmic reticulum"/>
    <property type="evidence" value="ECO:0007669"/>
    <property type="project" value="UniProtKB-SubCell"/>
</dbReference>
<dbReference type="InterPro" id="IPR056884">
    <property type="entry name" value="NPHP3-like_N"/>
</dbReference>
<keyword evidence="4" id="KW-0677">Repeat</keyword>
<evidence type="ECO:0000256" key="5">
    <source>
        <dbReference type="ARBA" id="ARBA00022824"/>
    </source>
</evidence>
<evidence type="ECO:0000259" key="8">
    <source>
        <dbReference type="Pfam" id="PF24883"/>
    </source>
</evidence>
<evidence type="ECO:0000256" key="2">
    <source>
        <dbReference type="ARBA" id="ARBA00004240"/>
    </source>
</evidence>
<dbReference type="InterPro" id="IPR052374">
    <property type="entry name" value="SERAC1"/>
</dbReference>
<sequence length="498" mass="56647">MQAHGPQQITLSLQLRLSLVSDTTTLLPIVHDADGQLCAVLKNGQEDEIRERARGHSRKTWLYEPRAISFRSKSPACYWPADFLPSDFPSCRILTYGYDSRVSHCFSGSANQTNILSHARAFVDEFEEEQRLGGLLLKAILRHASDGLGPGSNIINNMCKSLIGTIFLGTPHRGSDYARLGQTVTLAAKALQFDRSTSLLRDMKVDSSILEVLNDSFLKVVNTHQFLLVTIEEGRGLGIPLIARGKVVPPWSAHLGLHDATEQKNCINANHMKMCRFKGRNTPGYGTVRRAIDQCLRRGICMSGIILHLSFFYYGEILDDSADATFEEALRGLYTPETRLRYDSLEQAYRDTYEWIFNDPTLGFQNWLSSTEQSLYWIRGKPASGKSTLMKLVFGDERTTELLYEAGRRTTMAALFFHDRGSTLQKNLEGLMREILHTLLIDVPELQPLYAEACHAKKKQKFTNEKFEWDWEITQPLFQRILEQKFRRHLHRPLSICA</sequence>
<dbReference type="GO" id="GO:0005739">
    <property type="term" value="C:mitochondrion"/>
    <property type="evidence" value="ECO:0007669"/>
    <property type="project" value="UniProtKB-SubCell"/>
</dbReference>
<keyword evidence="7" id="KW-0472">Membrane</keyword>
<organism evidence="9 10">
    <name type="scientific">Polyplosphaeria fusca</name>
    <dbReference type="NCBI Taxonomy" id="682080"/>
    <lineage>
        <taxon>Eukaryota</taxon>
        <taxon>Fungi</taxon>
        <taxon>Dikarya</taxon>
        <taxon>Ascomycota</taxon>
        <taxon>Pezizomycotina</taxon>
        <taxon>Dothideomycetes</taxon>
        <taxon>Pleosporomycetidae</taxon>
        <taxon>Pleosporales</taxon>
        <taxon>Tetraplosphaeriaceae</taxon>
        <taxon>Polyplosphaeria</taxon>
    </lineage>
</organism>
<name>A0A9P4V6U2_9PLEO</name>
<dbReference type="PANTHER" id="PTHR48182:SF2">
    <property type="entry name" value="PROTEIN SERAC1"/>
    <property type="match status" value="1"/>
</dbReference>
<keyword evidence="6" id="KW-0496">Mitochondrion</keyword>
<dbReference type="EMBL" id="ML996107">
    <property type="protein sequence ID" value="KAF2738673.1"/>
    <property type="molecule type" value="Genomic_DNA"/>
</dbReference>
<dbReference type="AlphaFoldDB" id="A0A9P4V6U2"/>
<keyword evidence="5" id="KW-0256">Endoplasmic reticulum</keyword>